<accession>A0AAX1NAB3</accession>
<keyword evidence="1" id="KW-0732">Signal</keyword>
<keyword evidence="3" id="KW-1185">Reference proteome</keyword>
<dbReference type="AlphaFoldDB" id="A0AAX1NAB3"/>
<feature type="chain" id="PRO_5043690519" description="Outer membrane protein beta-barrel domain-containing protein" evidence="1">
    <location>
        <begin position="24"/>
        <end position="361"/>
    </location>
</feature>
<dbReference type="KEGG" id="fya:KMW28_26750"/>
<reference evidence="2 3" key="1">
    <citation type="submission" date="2021-05" db="EMBL/GenBank/DDBJ databases">
        <title>Comparative genomic studies on the polysaccharide-degrading batcterial strains of the Flammeovirga genus.</title>
        <authorList>
            <person name="Zewei F."/>
            <person name="Zheng Z."/>
            <person name="Yu L."/>
            <person name="Ruyue G."/>
            <person name="Yanhong M."/>
            <person name="Yuanyuan C."/>
            <person name="Jingyan G."/>
            <person name="Wenjun H."/>
        </authorList>
    </citation>
    <scope>NUCLEOTIDE SEQUENCE [LARGE SCALE GENOMIC DNA]</scope>
    <source>
        <strain evidence="2 3">NBRC:100898</strain>
    </source>
</reference>
<evidence type="ECO:0000313" key="2">
    <source>
        <dbReference type="EMBL" id="QWG04499.1"/>
    </source>
</evidence>
<proteinExistence type="predicted"/>
<feature type="signal peptide" evidence="1">
    <location>
        <begin position="1"/>
        <end position="23"/>
    </location>
</feature>
<protein>
    <recommendedName>
        <fullName evidence="4">Outer membrane protein beta-barrel domain-containing protein</fullName>
    </recommendedName>
</protein>
<evidence type="ECO:0008006" key="4">
    <source>
        <dbReference type="Google" id="ProtNLM"/>
    </source>
</evidence>
<organism evidence="2 3">
    <name type="scientific">Flammeovirga yaeyamensis</name>
    <dbReference type="NCBI Taxonomy" id="367791"/>
    <lineage>
        <taxon>Bacteria</taxon>
        <taxon>Pseudomonadati</taxon>
        <taxon>Bacteroidota</taxon>
        <taxon>Cytophagia</taxon>
        <taxon>Cytophagales</taxon>
        <taxon>Flammeovirgaceae</taxon>
        <taxon>Flammeovirga</taxon>
    </lineage>
</organism>
<sequence>MCKYYKTLLLLLLSFLCHLQSMAQVDCAEKLVRAQTAFDQGNIELIDGLLRGCLKDGFNDSQKEKAYKLLALCNIYQLKRTEAEADIKKLLKTNPFTIIDVDNDPKEYVELLNNFNRQPSFYYGIEGGGNMSLVQLDKAYSITQDVPSAEYNHPFGFEGNINFGMYLSHWIDWGMFVGYRNATVEVRENDIMNVLSTNYKEQQQFVQSGLMVNINFRKHPKNIYLNTENEKAILNSPFYPFIRLSANYNHLLSSDATIVGQYKLEGSTENSADQKSVMDKRFTHEIRLGAGIGLKKQRKRGAFYFLVQYHYALNDLVLESERYKGDVFLNHYAFIDDDYRNHLLTLSVGYQHYFYRFKKKK</sequence>
<gene>
    <name evidence="2" type="ORF">KMW28_26750</name>
</gene>
<dbReference type="Proteomes" id="UP000678679">
    <property type="component" value="Chromosome 2"/>
</dbReference>
<dbReference type="RefSeq" id="WP_169667224.1">
    <property type="nucleotide sequence ID" value="NZ_CP076133.1"/>
</dbReference>
<dbReference type="EMBL" id="CP076133">
    <property type="protein sequence ID" value="QWG04499.1"/>
    <property type="molecule type" value="Genomic_DNA"/>
</dbReference>
<name>A0AAX1NAB3_9BACT</name>
<evidence type="ECO:0000256" key="1">
    <source>
        <dbReference type="SAM" id="SignalP"/>
    </source>
</evidence>
<evidence type="ECO:0000313" key="3">
    <source>
        <dbReference type="Proteomes" id="UP000678679"/>
    </source>
</evidence>